<sequence>MPSKADQEIIAAHEPQPEKPLFSRTDVLRSPNEDLYSKISNLAIQFAVLGYTDTAANLISKLNKHNWYHGQRAVIRSLHVLWDQIGRWPDGELDRVRQSIQDERKRAAEKKVTNDDGEETGKKVKLEVDDSPITEEDMKKNVDDLYHSYAQCWWYPERTHLWFYGGEDVPPSPHDQKVDLSDEEILHRISDLISAVHGFEEPNKYPDAVKGKETIEPASALVSALELRTKLEEDNAAADGTPSAQEILEMIAKPLDGRSQISVLTESRRAWPMLRDGALLRILGIKKEKVDRLAVELEEAVTERFEKGRQSFPDMSINELVQLINTNTLTNPDSTESFYERNIEVPSTILHDPASASLIEETEKGLATTLPDDYKEYLSITNGNDPAFGGIIMEAPLWKCEDIRWFKDDEDYFYDLCIDIPANMSSITHQTANDGLDWPKIGKGIILGQEDIDNTFLIAPDTVERVKEKVRSLLESQDEKVTQEVKDSVKRAVENFAGSMEEFNKLDWCCLTWASGGAVQMDGYKSFKAYLSYVAEKSAKVEKDIWNLGYKEFFGHTLVEELK</sequence>
<name>A0A9P4HBF6_9PLEO</name>
<organism evidence="2 3">
    <name type="scientific">Setomelanomma holmii</name>
    <dbReference type="NCBI Taxonomy" id="210430"/>
    <lineage>
        <taxon>Eukaryota</taxon>
        <taxon>Fungi</taxon>
        <taxon>Dikarya</taxon>
        <taxon>Ascomycota</taxon>
        <taxon>Pezizomycotina</taxon>
        <taxon>Dothideomycetes</taxon>
        <taxon>Pleosporomycetidae</taxon>
        <taxon>Pleosporales</taxon>
        <taxon>Pleosporineae</taxon>
        <taxon>Phaeosphaeriaceae</taxon>
        <taxon>Setomelanomma</taxon>
    </lineage>
</organism>
<dbReference type="InterPro" id="IPR037883">
    <property type="entry name" value="Knr4/Smi1-like_sf"/>
</dbReference>
<comment type="caution">
    <text evidence="2">The sequence shown here is derived from an EMBL/GenBank/DDBJ whole genome shotgun (WGS) entry which is preliminary data.</text>
</comment>
<dbReference type="EMBL" id="ML978188">
    <property type="protein sequence ID" value="KAF2030624.1"/>
    <property type="molecule type" value="Genomic_DNA"/>
</dbReference>
<reference evidence="2" key="1">
    <citation type="journal article" date="2020" name="Stud. Mycol.">
        <title>101 Dothideomycetes genomes: a test case for predicting lifestyles and emergence of pathogens.</title>
        <authorList>
            <person name="Haridas S."/>
            <person name="Albert R."/>
            <person name="Binder M."/>
            <person name="Bloem J."/>
            <person name="Labutti K."/>
            <person name="Salamov A."/>
            <person name="Andreopoulos B."/>
            <person name="Baker S."/>
            <person name="Barry K."/>
            <person name="Bills G."/>
            <person name="Bluhm B."/>
            <person name="Cannon C."/>
            <person name="Castanera R."/>
            <person name="Culley D."/>
            <person name="Daum C."/>
            <person name="Ezra D."/>
            <person name="Gonzalez J."/>
            <person name="Henrissat B."/>
            <person name="Kuo A."/>
            <person name="Liang C."/>
            <person name="Lipzen A."/>
            <person name="Lutzoni F."/>
            <person name="Magnuson J."/>
            <person name="Mondo S."/>
            <person name="Nolan M."/>
            <person name="Ohm R."/>
            <person name="Pangilinan J."/>
            <person name="Park H.-J."/>
            <person name="Ramirez L."/>
            <person name="Alfaro M."/>
            <person name="Sun H."/>
            <person name="Tritt A."/>
            <person name="Yoshinaga Y."/>
            <person name="Zwiers L.-H."/>
            <person name="Turgeon B."/>
            <person name="Goodwin S."/>
            <person name="Spatafora J."/>
            <person name="Crous P."/>
            <person name="Grigoriev I."/>
        </authorList>
    </citation>
    <scope>NUCLEOTIDE SEQUENCE</scope>
    <source>
        <strain evidence="2">CBS 110217</strain>
    </source>
</reference>
<dbReference type="OrthoDB" id="2788868at2759"/>
<dbReference type="Proteomes" id="UP000799777">
    <property type="component" value="Unassembled WGS sequence"/>
</dbReference>
<protein>
    <recommendedName>
        <fullName evidence="1">Knr4/Smi1-like domain-containing protein</fullName>
    </recommendedName>
</protein>
<dbReference type="AlphaFoldDB" id="A0A9P4HBF6"/>
<accession>A0A9P4HBF6</accession>
<dbReference type="Pfam" id="PF09346">
    <property type="entry name" value="SMI1_KNR4"/>
    <property type="match status" value="1"/>
</dbReference>
<evidence type="ECO:0000313" key="3">
    <source>
        <dbReference type="Proteomes" id="UP000799777"/>
    </source>
</evidence>
<dbReference type="SMART" id="SM00860">
    <property type="entry name" value="SMI1_KNR4"/>
    <property type="match status" value="1"/>
</dbReference>
<dbReference type="Gene3D" id="3.40.1580.10">
    <property type="entry name" value="SMI1/KNR4-like"/>
    <property type="match status" value="1"/>
</dbReference>
<feature type="domain" description="Knr4/Smi1-like" evidence="1">
    <location>
        <begin position="353"/>
        <end position="533"/>
    </location>
</feature>
<evidence type="ECO:0000259" key="1">
    <source>
        <dbReference type="SMART" id="SM00860"/>
    </source>
</evidence>
<dbReference type="InterPro" id="IPR018958">
    <property type="entry name" value="Knr4/Smi1-like_dom"/>
</dbReference>
<keyword evidence="3" id="KW-1185">Reference proteome</keyword>
<proteinExistence type="predicted"/>
<gene>
    <name evidence="2" type="ORF">EK21DRAFT_88747</name>
</gene>
<evidence type="ECO:0000313" key="2">
    <source>
        <dbReference type="EMBL" id="KAF2030624.1"/>
    </source>
</evidence>
<dbReference type="SUPFAM" id="SSF160631">
    <property type="entry name" value="SMI1/KNR4-like"/>
    <property type="match status" value="1"/>
</dbReference>